<evidence type="ECO:0000313" key="3">
    <source>
        <dbReference type="Proteomes" id="UP000267585"/>
    </source>
</evidence>
<accession>A0A3S0AWM2</accession>
<name>A0A3S0AWM2_9FLAO</name>
<reference evidence="2 3" key="1">
    <citation type="submission" date="2018-11" db="EMBL/GenBank/DDBJ databases">
        <title>Arenibacter aquaticus sp.nov., a marine bacterium isolated from surface seawater in the South China Sea.</title>
        <authorList>
            <person name="Guo J."/>
            <person name="Sun J."/>
        </authorList>
    </citation>
    <scope>NUCLEOTIDE SEQUENCE [LARGE SCALE GENOMIC DNA]</scope>
    <source>
        <strain evidence="2 3">GUO666</strain>
    </source>
</reference>
<protein>
    <submittedName>
        <fullName evidence="2">Uncharacterized protein</fullName>
    </submittedName>
</protein>
<sequence length="605" mass="69184">MKTPNVHDNLLWDLTILFAVLTIAYLTTIYITNKLRTKSDNNINSRSQIMAIVCQLLLYGQSKSDEYSGFCKDLKVSLWKLLRVPGNKVILSEILLKLDADLADTSRERIYSLYKEFKLHIEAFEQAQAKGHNTSNKAMPRKWTSTVEDKQEDLETTMKDPQDNMPKDKYPSNFVGDEVIEMNFIPLVTQNQEMADEATKAFHEALLINCDLDFLMQCLRAQNKEPDPYEEVYNTLIDKIVDSPNEGKDIVESSFLNIDFLPMIMDAENSEAEETESMVDINDLDVDYEVVIDPHLKSQITQILESHTREQLQDEVLFDKETNILDLGEMDIPAAKFYTDWEYKKVKLLQSIVEMGDIREVPLLNEMLDEEENESISVLIKEIIHRFLSEYPMVIDEDYIDSTKVKIGDHYVLNHFFHAVDTESQLILLEEIMQVGGLNEYYFLETLIDYPEKSVADKAKIVSEVLKMKLELSYQDGTEEGTGLFANQDLDLNSSVRDGAIFSPKTQKTLSFSSYGCASVQDNNAMPVSEAAHPFKEKHNSVLSTGQEDTGSIDIFNIDFELSRSSVGHDQETSRVEDNEGKKDSEDLNFLGHLKDLGHKFLKNK</sequence>
<dbReference type="Proteomes" id="UP000267585">
    <property type="component" value="Unassembled WGS sequence"/>
</dbReference>
<keyword evidence="3" id="KW-1185">Reference proteome</keyword>
<keyword evidence="1" id="KW-0812">Transmembrane</keyword>
<feature type="transmembrane region" description="Helical" evidence="1">
    <location>
        <begin position="12"/>
        <end position="31"/>
    </location>
</feature>
<organism evidence="2 3">
    <name type="scientific">Arenibacter aquaticus</name>
    <dbReference type="NCBI Taxonomy" id="2489054"/>
    <lineage>
        <taxon>Bacteria</taxon>
        <taxon>Pseudomonadati</taxon>
        <taxon>Bacteroidota</taxon>
        <taxon>Flavobacteriia</taxon>
        <taxon>Flavobacteriales</taxon>
        <taxon>Flavobacteriaceae</taxon>
        <taxon>Arenibacter</taxon>
    </lineage>
</organism>
<evidence type="ECO:0000313" key="2">
    <source>
        <dbReference type="EMBL" id="RTE51967.1"/>
    </source>
</evidence>
<comment type="caution">
    <text evidence="2">The sequence shown here is derived from an EMBL/GenBank/DDBJ whole genome shotgun (WGS) entry which is preliminary data.</text>
</comment>
<dbReference type="OrthoDB" id="1398090at2"/>
<keyword evidence="1" id="KW-1133">Transmembrane helix</keyword>
<dbReference type="RefSeq" id="WP_126163652.1">
    <property type="nucleotide sequence ID" value="NZ_RQPJ01000021.1"/>
</dbReference>
<dbReference type="EMBL" id="RQPJ01000021">
    <property type="protein sequence ID" value="RTE51967.1"/>
    <property type="molecule type" value="Genomic_DNA"/>
</dbReference>
<dbReference type="AlphaFoldDB" id="A0A3S0AWM2"/>
<proteinExistence type="predicted"/>
<evidence type="ECO:0000256" key="1">
    <source>
        <dbReference type="SAM" id="Phobius"/>
    </source>
</evidence>
<gene>
    <name evidence="2" type="ORF">EHW67_17345</name>
</gene>
<keyword evidence="1" id="KW-0472">Membrane</keyword>